<dbReference type="Pfam" id="PF08238">
    <property type="entry name" value="Sel1"/>
    <property type="match status" value="7"/>
</dbReference>
<keyword evidence="1" id="KW-0472">Membrane</keyword>
<dbReference type="FunCoup" id="A0A6P7JDC3">
    <property type="interactions" value="460"/>
</dbReference>
<reference evidence="3" key="1">
    <citation type="submission" date="2025-08" db="UniProtKB">
        <authorList>
            <consortium name="RefSeq"/>
        </authorList>
    </citation>
    <scope>IDENTIFICATION</scope>
</reference>
<dbReference type="GeneID" id="114444411"/>
<proteinExistence type="predicted"/>
<dbReference type="InterPro" id="IPR011990">
    <property type="entry name" value="TPR-like_helical_dom_sf"/>
</dbReference>
<sequence>MDFHSVYTYICQVCLSMQVVWCLDKVTLLNPPEETLPDHPLEVFYSCDEPAAVQLDCVVTFETGLTSTLPLRRWRCFPGEPEKRTVRLNLPDWLVYQADGIVPDSQWVLSCILRASIRHDGADDTVRPVTAQDAASLQLKPFFSRPIKQHQLCVAWSTKMLQLTPRFLKKQCAAEQETVHLLSSIYASTGEGFGITKTLEPHSSEILEYLRVKATDFPWCMFSIWIFVTGHCRERMCGVFYHIASSHNYVTPTVLLSNTGQLHIQVTGQSEEASAFLSSFKVPLREWCQLRVAFRGRTLSVSMVCLEKEQRIVESMDYMVGHAVLFDDTQGYFVIGGGKYIRGVEGYFGPVIYYRNRIPAGSMSEVPDVIKEVHLTGWLRTCHEFRLEMAVRISGYSLKAKQRTESETCGGVFHEWMLKEKIPLNLQCELWEAEIPHRRHAAKLAKRLAVKYGGRVSLPAVGRALYSLSLHKLARASSTDVVSRILPLLLQAGCLADNQALHMSSVLYSTGLGVQKQPMKAWLLALLAAQKDDRLALLQLGHLHHQGLHGLPADTDLAYAYYANIAKQTNYDRHNPTPQQTFVEAVYLNNEEMLNLQTKEDHHIFLWLKLQARRGAAEAEQAIARMLFWGQQGLSPNIQEAVRHYKRGAVQLEDPTSMYDYGIVLLQGHGVEKDIPKAVTFLKKAKEQGFVPAISALAWYYEQHERDYKQAVQLWEQADLLQCPDAALNLGVLYSQGLYPGKAADQYMAYKYFLKSAERGHIRGAILLADTWNTGIPGLVSRRPSDAVLWVKWAAEYNGYLGSILRKALDSYLDNDVFTSLLYFMMAAESGYAAAQFNVAYLCEQNTGGFLDPAYASNCMWRYYNLTIQSQTPDTYAFIRMGDLLYEGQGDRRTDLFSAAQMYTKAALRADPQGWYNLGLLAEEGYRLPLSVLIKLGLSELYLADDRLLLSTLYGRCRDSENTDSYLPCSLALFKVYMQSFQKDYSAAIKFSTAVAVVAAPTLFLIVLGLLRRRVQSPD</sequence>
<dbReference type="SMART" id="SM00671">
    <property type="entry name" value="SEL1"/>
    <property type="match status" value="8"/>
</dbReference>
<dbReference type="OrthoDB" id="272077at2759"/>
<evidence type="ECO:0000313" key="3">
    <source>
        <dbReference type="RefSeq" id="XP_028274725.1"/>
    </source>
</evidence>
<dbReference type="PANTHER" id="PTHR44444">
    <property type="entry name" value="PROTEIN SEL-1 HOMOLOG 3"/>
    <property type="match status" value="1"/>
</dbReference>
<keyword evidence="2" id="KW-1185">Reference proteome</keyword>
<evidence type="ECO:0000256" key="1">
    <source>
        <dbReference type="SAM" id="Phobius"/>
    </source>
</evidence>
<name>A0A6P7JDC3_9TELE</name>
<dbReference type="Proteomes" id="UP000515145">
    <property type="component" value="Chromosome 13"/>
</dbReference>
<dbReference type="RefSeq" id="XP_028274725.1">
    <property type="nucleotide sequence ID" value="XM_028418924.1"/>
</dbReference>
<dbReference type="InParanoid" id="A0A6P7JDC3"/>
<feature type="transmembrane region" description="Helical" evidence="1">
    <location>
        <begin position="991"/>
        <end position="1011"/>
    </location>
</feature>
<dbReference type="PANTHER" id="PTHR44444:SF4">
    <property type="entry name" value="PROTEIN SEL-1 HOMOLOG 3 ISOFORM X1"/>
    <property type="match status" value="1"/>
</dbReference>
<protein>
    <submittedName>
        <fullName evidence="3">Protein sel-1 homolog 3</fullName>
    </submittedName>
</protein>
<dbReference type="InterPro" id="IPR042756">
    <property type="entry name" value="Sel-1L3"/>
</dbReference>
<gene>
    <name evidence="3" type="primary">LOC114444411</name>
</gene>
<accession>A0A6P7JDC3</accession>
<dbReference type="AlphaFoldDB" id="A0A6P7JDC3"/>
<dbReference type="Gene3D" id="1.25.40.10">
    <property type="entry name" value="Tetratricopeptide repeat domain"/>
    <property type="match status" value="4"/>
</dbReference>
<keyword evidence="1" id="KW-1133">Transmembrane helix</keyword>
<evidence type="ECO:0000313" key="2">
    <source>
        <dbReference type="Proteomes" id="UP000515145"/>
    </source>
</evidence>
<dbReference type="SUPFAM" id="SSF81901">
    <property type="entry name" value="HCP-like"/>
    <property type="match status" value="3"/>
</dbReference>
<dbReference type="InterPro" id="IPR006597">
    <property type="entry name" value="Sel1-like"/>
</dbReference>
<keyword evidence="1" id="KW-0812">Transmembrane</keyword>
<organism evidence="2 3">
    <name type="scientific">Parambassis ranga</name>
    <name type="common">Indian glassy fish</name>
    <dbReference type="NCBI Taxonomy" id="210632"/>
    <lineage>
        <taxon>Eukaryota</taxon>
        <taxon>Metazoa</taxon>
        <taxon>Chordata</taxon>
        <taxon>Craniata</taxon>
        <taxon>Vertebrata</taxon>
        <taxon>Euteleostomi</taxon>
        <taxon>Actinopterygii</taxon>
        <taxon>Neopterygii</taxon>
        <taxon>Teleostei</taxon>
        <taxon>Neoteleostei</taxon>
        <taxon>Acanthomorphata</taxon>
        <taxon>Ovalentaria</taxon>
        <taxon>Ambassidae</taxon>
        <taxon>Parambassis</taxon>
    </lineage>
</organism>